<protein>
    <submittedName>
        <fullName evidence="2">Uncharacterized protein</fullName>
    </submittedName>
</protein>
<evidence type="ECO:0000313" key="3">
    <source>
        <dbReference type="Proteomes" id="UP000034680"/>
    </source>
</evidence>
<sequence length="160" mass="15889">MSLVPQPNQISQLNLVTARVPTPSAVSVPEPRHASTAPAVVVAAATGMVRVIRVVVRVPTVRTLCSTARAPARCPATSLRIAPGGVGGGADAVVIGIVIINIIIIIAAAAAVVVVIIGVVVTVVAAASPTICVTIGITIGIAAFGWVDGLEPTARGTVQG</sequence>
<dbReference type="EMBL" id="LCUC01000573">
    <property type="protein sequence ID" value="KKY29956.1"/>
    <property type="molecule type" value="Genomic_DNA"/>
</dbReference>
<comment type="caution">
    <text evidence="2">The sequence shown here is derived from an EMBL/GenBank/DDBJ whole genome shotgun (WGS) entry which is preliminary data.</text>
</comment>
<proteinExistence type="predicted"/>
<accession>A0A0G2F6V3</accession>
<dbReference type="Proteomes" id="UP000034680">
    <property type="component" value="Unassembled WGS sequence"/>
</dbReference>
<evidence type="ECO:0000256" key="1">
    <source>
        <dbReference type="SAM" id="Phobius"/>
    </source>
</evidence>
<organism evidence="2 3">
    <name type="scientific">Diaporthe ampelina</name>
    <dbReference type="NCBI Taxonomy" id="1214573"/>
    <lineage>
        <taxon>Eukaryota</taxon>
        <taxon>Fungi</taxon>
        <taxon>Dikarya</taxon>
        <taxon>Ascomycota</taxon>
        <taxon>Pezizomycotina</taxon>
        <taxon>Sordariomycetes</taxon>
        <taxon>Sordariomycetidae</taxon>
        <taxon>Diaporthales</taxon>
        <taxon>Diaporthaceae</taxon>
        <taxon>Diaporthe</taxon>
    </lineage>
</organism>
<feature type="transmembrane region" description="Helical" evidence="1">
    <location>
        <begin position="93"/>
        <end position="120"/>
    </location>
</feature>
<evidence type="ECO:0000313" key="2">
    <source>
        <dbReference type="EMBL" id="KKY29956.1"/>
    </source>
</evidence>
<dbReference type="AlphaFoldDB" id="A0A0G2F6V3"/>
<gene>
    <name evidence="2" type="ORF">UCDDA912_g10132</name>
</gene>
<keyword evidence="1" id="KW-1133">Transmembrane helix</keyword>
<reference evidence="2 3" key="1">
    <citation type="submission" date="2015-05" db="EMBL/GenBank/DDBJ databases">
        <title>Distinctive expansion of gene families associated with plant cell wall degradation and secondary metabolism in the genomes of grapevine trunk pathogens.</title>
        <authorList>
            <person name="Lawrence D.P."/>
            <person name="Travadon R."/>
            <person name="Rolshausen P.E."/>
            <person name="Baumgartner K."/>
        </authorList>
    </citation>
    <scope>NUCLEOTIDE SEQUENCE [LARGE SCALE GENOMIC DNA]</scope>
    <source>
        <strain evidence="2">DA912</strain>
    </source>
</reference>
<keyword evidence="1" id="KW-0472">Membrane</keyword>
<name>A0A0G2F6V3_9PEZI</name>
<keyword evidence="3" id="KW-1185">Reference proteome</keyword>
<reference evidence="2 3" key="2">
    <citation type="submission" date="2015-05" db="EMBL/GenBank/DDBJ databases">
        <authorList>
            <person name="Morales-Cruz A."/>
            <person name="Amrine K.C."/>
            <person name="Cantu D."/>
        </authorList>
    </citation>
    <scope>NUCLEOTIDE SEQUENCE [LARGE SCALE GENOMIC DNA]</scope>
    <source>
        <strain evidence="2">DA912</strain>
    </source>
</reference>
<feature type="transmembrane region" description="Helical" evidence="1">
    <location>
        <begin position="126"/>
        <end position="147"/>
    </location>
</feature>
<keyword evidence="1" id="KW-0812">Transmembrane</keyword>